<evidence type="ECO:0000256" key="2">
    <source>
        <dbReference type="ARBA" id="ARBA00007349"/>
    </source>
</evidence>
<dbReference type="Gene3D" id="3.30.460.10">
    <property type="entry name" value="Beta Polymerase, domain 2"/>
    <property type="match status" value="1"/>
</dbReference>
<dbReference type="InterPro" id="IPR001898">
    <property type="entry name" value="SLC13A/DASS"/>
</dbReference>
<dbReference type="GO" id="GO:0015140">
    <property type="term" value="F:malate transmembrane transporter activity"/>
    <property type="evidence" value="ECO:0007669"/>
    <property type="project" value="UniProtKB-ARBA"/>
</dbReference>
<feature type="region of interest" description="Disordered" evidence="9">
    <location>
        <begin position="694"/>
        <end position="726"/>
    </location>
</feature>
<dbReference type="InterPro" id="IPR002058">
    <property type="entry name" value="PAP_assoc"/>
</dbReference>
<organism evidence="13 14">
    <name type="scientific">Ostreobium quekettii</name>
    <dbReference type="NCBI Taxonomy" id="121088"/>
    <lineage>
        <taxon>Eukaryota</taxon>
        <taxon>Viridiplantae</taxon>
        <taxon>Chlorophyta</taxon>
        <taxon>core chlorophytes</taxon>
        <taxon>Ulvophyceae</taxon>
        <taxon>TCBD clade</taxon>
        <taxon>Bryopsidales</taxon>
        <taxon>Ostreobineae</taxon>
        <taxon>Ostreobiaceae</taxon>
        <taxon>Ostreobium</taxon>
    </lineage>
</organism>
<evidence type="ECO:0000259" key="12">
    <source>
        <dbReference type="Pfam" id="PF22600"/>
    </source>
</evidence>
<feature type="region of interest" description="Disordered" evidence="9">
    <location>
        <begin position="587"/>
        <end position="606"/>
    </location>
</feature>
<evidence type="ECO:0000256" key="1">
    <source>
        <dbReference type="ARBA" id="ARBA00004478"/>
    </source>
</evidence>
<evidence type="ECO:0000256" key="5">
    <source>
        <dbReference type="ARBA" id="ARBA00022780"/>
    </source>
</evidence>
<dbReference type="CDD" id="cd00625">
    <property type="entry name" value="ArsB_NhaD_permease"/>
    <property type="match status" value="1"/>
</dbReference>
<proteinExistence type="inferred from homology"/>
<dbReference type="GO" id="GO:0046872">
    <property type="term" value="F:metal ion binding"/>
    <property type="evidence" value="ECO:0007669"/>
    <property type="project" value="UniProtKB-KW"/>
</dbReference>
<evidence type="ECO:0000256" key="10">
    <source>
        <dbReference type="SAM" id="Phobius"/>
    </source>
</evidence>
<evidence type="ECO:0000256" key="3">
    <source>
        <dbReference type="ARBA" id="ARBA00022692"/>
    </source>
</evidence>
<name>A0A8S1J9S1_9CHLO</name>
<dbReference type="Pfam" id="PF00939">
    <property type="entry name" value="Na_sulph_symp"/>
    <property type="match status" value="1"/>
</dbReference>
<feature type="region of interest" description="Disordered" evidence="9">
    <location>
        <begin position="620"/>
        <end position="653"/>
    </location>
</feature>
<dbReference type="InterPro" id="IPR043519">
    <property type="entry name" value="NT_sf"/>
</dbReference>
<dbReference type="SUPFAM" id="SSF81631">
    <property type="entry name" value="PAP/OAS1 substrate-binding domain"/>
    <property type="match status" value="1"/>
</dbReference>
<comment type="similarity">
    <text evidence="2">Belongs to the SLC13A/DASS transporter (TC 2.A.47) family. DIT1 subfamily.</text>
</comment>
<evidence type="ECO:0000256" key="7">
    <source>
        <dbReference type="ARBA" id="ARBA00022989"/>
    </source>
</evidence>
<evidence type="ECO:0000256" key="6">
    <source>
        <dbReference type="ARBA" id="ARBA00022842"/>
    </source>
</evidence>
<dbReference type="Pfam" id="PF03828">
    <property type="entry name" value="PAP_assoc"/>
    <property type="match status" value="1"/>
</dbReference>
<evidence type="ECO:0000256" key="9">
    <source>
        <dbReference type="SAM" id="MobiDB-lite"/>
    </source>
</evidence>
<dbReference type="Gene3D" id="1.10.1410.10">
    <property type="match status" value="1"/>
</dbReference>
<evidence type="ECO:0000256" key="4">
    <source>
        <dbReference type="ARBA" id="ARBA00022723"/>
    </source>
</evidence>
<evidence type="ECO:0000313" key="13">
    <source>
        <dbReference type="EMBL" id="CAD7702899.1"/>
    </source>
</evidence>
<dbReference type="Pfam" id="PF22600">
    <property type="entry name" value="MTPAP-like_central"/>
    <property type="match status" value="1"/>
</dbReference>
<dbReference type="OrthoDB" id="1695362at2759"/>
<dbReference type="EMBL" id="CAJHUC010001995">
    <property type="protein sequence ID" value="CAD7702899.1"/>
    <property type="molecule type" value="Genomic_DNA"/>
</dbReference>
<gene>
    <name evidence="13" type="ORF">OSTQU699_LOCUS8256</name>
</gene>
<keyword evidence="8 10" id="KW-0472">Membrane</keyword>
<feature type="transmembrane region" description="Helical" evidence="10">
    <location>
        <begin position="486"/>
        <end position="508"/>
    </location>
</feature>
<feature type="compositionally biased region" description="Basic and acidic residues" evidence="9">
    <location>
        <begin position="792"/>
        <end position="806"/>
    </location>
</feature>
<feature type="transmembrane region" description="Helical" evidence="10">
    <location>
        <begin position="390"/>
        <end position="410"/>
    </location>
</feature>
<feature type="transmembrane region" description="Helical" evidence="10">
    <location>
        <begin position="422"/>
        <end position="447"/>
    </location>
</feature>
<dbReference type="Proteomes" id="UP000708148">
    <property type="component" value="Unassembled WGS sequence"/>
</dbReference>
<reference evidence="13" key="1">
    <citation type="submission" date="2020-12" db="EMBL/GenBank/DDBJ databases">
        <authorList>
            <person name="Iha C."/>
        </authorList>
    </citation>
    <scope>NUCLEOTIDE SEQUENCE</scope>
</reference>
<keyword evidence="5" id="KW-1001">Plastid inner membrane</keyword>
<feature type="region of interest" description="Disordered" evidence="9">
    <location>
        <begin position="773"/>
        <end position="814"/>
    </location>
</feature>
<feature type="transmembrane region" description="Helical" evidence="10">
    <location>
        <begin position="459"/>
        <end position="479"/>
    </location>
</feature>
<dbReference type="NCBIfam" id="TIGR00785">
    <property type="entry name" value="dass"/>
    <property type="match status" value="1"/>
</dbReference>
<feature type="transmembrane region" description="Helical" evidence="10">
    <location>
        <begin position="183"/>
        <end position="202"/>
    </location>
</feature>
<dbReference type="CDD" id="cd05402">
    <property type="entry name" value="NT_PAP_TUTase"/>
    <property type="match status" value="1"/>
</dbReference>
<feature type="domain" description="Poly(A) RNA polymerase mitochondrial-like central palm" evidence="12">
    <location>
        <begin position="824"/>
        <end position="977"/>
    </location>
</feature>
<comment type="caution">
    <text evidence="13">The sequence shown here is derived from an EMBL/GenBank/DDBJ whole genome shotgun (WGS) entry which is preliminary data.</text>
</comment>
<protein>
    <submittedName>
        <fullName evidence="13">Uncharacterized protein</fullName>
    </submittedName>
</protein>
<feature type="transmembrane region" description="Helical" evidence="10">
    <location>
        <begin position="545"/>
        <end position="565"/>
    </location>
</feature>
<evidence type="ECO:0000259" key="11">
    <source>
        <dbReference type="Pfam" id="PF03828"/>
    </source>
</evidence>
<keyword evidence="14" id="KW-1185">Reference proteome</keyword>
<evidence type="ECO:0000256" key="8">
    <source>
        <dbReference type="ARBA" id="ARBA00023136"/>
    </source>
</evidence>
<keyword evidence="7 10" id="KW-1133">Transmembrane helix</keyword>
<dbReference type="PANTHER" id="PTHR42826">
    <property type="entry name" value="DICARBOXYLATE TRANSPORTER 2.1, CHLOROPLASTIC"/>
    <property type="match status" value="1"/>
</dbReference>
<feature type="transmembrane region" description="Helical" evidence="10">
    <location>
        <begin position="315"/>
        <end position="336"/>
    </location>
</feature>
<dbReference type="GO" id="GO:0009706">
    <property type="term" value="C:chloroplast inner membrane"/>
    <property type="evidence" value="ECO:0007669"/>
    <property type="project" value="UniProtKB-SubCell"/>
</dbReference>
<keyword evidence="6" id="KW-0460">Magnesium</keyword>
<feature type="transmembrane region" description="Helical" evidence="10">
    <location>
        <begin position="368"/>
        <end position="384"/>
    </location>
</feature>
<feature type="compositionally biased region" description="Polar residues" evidence="9">
    <location>
        <begin position="620"/>
        <end position="643"/>
    </location>
</feature>
<keyword evidence="4" id="KW-0479">Metal-binding</keyword>
<feature type="transmembrane region" description="Helical" evidence="10">
    <location>
        <begin position="106"/>
        <end position="122"/>
    </location>
</feature>
<keyword evidence="3 10" id="KW-0812">Transmembrane</keyword>
<feature type="transmembrane region" description="Helical" evidence="10">
    <location>
        <begin position="128"/>
        <end position="148"/>
    </location>
</feature>
<dbReference type="SUPFAM" id="SSF81301">
    <property type="entry name" value="Nucleotidyltransferase"/>
    <property type="match status" value="1"/>
</dbReference>
<comment type="subcellular location">
    <subcellularLocation>
        <location evidence="1">Plastid</location>
        <location evidence="1">Chloroplast inner membrane</location>
        <topology evidence="1">Multi-pass membrane protein</topology>
    </subcellularLocation>
</comment>
<dbReference type="InterPro" id="IPR054708">
    <property type="entry name" value="MTPAP-like_central"/>
</dbReference>
<dbReference type="InterPro" id="IPR030676">
    <property type="entry name" value="CitT-rel"/>
</dbReference>
<evidence type="ECO:0000313" key="14">
    <source>
        <dbReference type="Proteomes" id="UP000708148"/>
    </source>
</evidence>
<sequence>MDFGAKGLGARLRGAPGARLAARSLGGPKAPTRGCGPTAHRQGAFRAVACTPPRLPGPSAFGAAGSKIAKVARIARGSVTQQNGNIAMKAAVASAAPTEWEGAKPVPLAITLAVGLVIRFLVPVPEGITMKGWTLLSIFLSTICGLVLEPLPTGAVAFLGLTATILSGTLTFAQATAAMTSEVIWLIVVSFFFAKGFELTGLGRRVAFLFVKVFGKNTLGLSYGLNVAEGFISPAMPSTTARAGGIFVPIMANIARNAGSTPDSNRTKLGAFLVHSQFQTSSHTSALFLTAAAQNLLCLKLAADTIGTIGNQFVTWTLGALAPAVAGLVLCPLLMYQMMPPELKATPEAPKEAEKQLENMGPMSSKEWIMLGTMLLAITLWVFGESLGIPAVLAAMMGLCILLLSGTLKWQECLNYAPAWDTLFWFAVLIGLSGQLNSMGIISAFSAKCGAFLTSLNLGTMPLFVILHVVFFAIHYLFASQTAHVAALYSAFLTLMLSAGVPPLMAALSLAYNANLFGSITQFASGQAAVYYGSGFMTLQEVFKIGALFAFLNLTLWLGIGIPWWKSPKAAQVAMYPYGGQGQSAQGGALVPGGQRQPTPAQAPTPAEVAALLGADQSVSSQQRAAWDESQSSVHWGRSSASGSEGPPQNREGRYLWQGQWDESSSCSGYQQEGSLKDWASEQSCGDFRSQKGMPVPLADPSGGPCTDTGSKELANGHPQDPGTGAMLLSRGLPPGQAFGAVDSESQVHKAPANEQLAALGGALRIEDLSAQPWGNSRTRKGACSPVEETLEQPRVHSKSQREGKKASPVPRMGDTAKRRLGQLHKEIVEFANECFPSKDELHLLERGLKQLENVVSEVFPKSKTVLFGSQASSLSLPGSDMDIVILGVSGVRDIFSVPAEQLTNAEKHTVNDRLTQLRDHLKHNRLLLGRALVVGHAHVPVLKLGMKLGSKTFVPVDITMGVKNGAAAVELIQSYVLRMPAVRPLVVVLKAFLKKQDMNQLHKGGVSSYVLFNMVVSFLVREGHKPNKEGVPLKPSVARQIEFLQTSMLEMKCNLGDLLRRFLHWYGFGFPYETEAVSIKYPWEDGEATTAKWKLADDSRQSKSILAVEDPQAAGKDICKGSGRMHDVKELFQIKAEKLDMVLNAPDGPRLQDRKYEMLDHVFKIGDVSNGRLIRRFNTGANTKALGEARVYTRIIRASLEGVSEHLALCCGRQRSHWTQCCKRSMLP</sequence>
<feature type="domain" description="PAP-associated" evidence="11">
    <location>
        <begin position="1055"/>
        <end position="1113"/>
    </location>
</feature>
<dbReference type="AlphaFoldDB" id="A0A8S1J9S1"/>
<accession>A0A8S1J9S1</accession>
<keyword evidence="5" id="KW-0934">Plastid</keyword>